<evidence type="ECO:0000256" key="1">
    <source>
        <dbReference type="SAM" id="MobiDB-lite"/>
    </source>
</evidence>
<feature type="region of interest" description="Disordered" evidence="1">
    <location>
        <begin position="187"/>
        <end position="225"/>
    </location>
</feature>
<feature type="compositionally biased region" description="Polar residues" evidence="1">
    <location>
        <begin position="187"/>
        <end position="196"/>
    </location>
</feature>
<evidence type="ECO:0000313" key="2">
    <source>
        <dbReference type="EMBL" id="CAG6721190.1"/>
    </source>
</evidence>
<organism evidence="2">
    <name type="scientific">Cacopsylla melanoneura</name>
    <dbReference type="NCBI Taxonomy" id="428564"/>
    <lineage>
        <taxon>Eukaryota</taxon>
        <taxon>Metazoa</taxon>
        <taxon>Ecdysozoa</taxon>
        <taxon>Arthropoda</taxon>
        <taxon>Hexapoda</taxon>
        <taxon>Insecta</taxon>
        <taxon>Pterygota</taxon>
        <taxon>Neoptera</taxon>
        <taxon>Paraneoptera</taxon>
        <taxon>Hemiptera</taxon>
        <taxon>Sternorrhyncha</taxon>
        <taxon>Psylloidea</taxon>
        <taxon>Psyllidae</taxon>
        <taxon>Psyllinae</taxon>
        <taxon>Cacopsylla</taxon>
    </lineage>
</organism>
<feature type="compositionally biased region" description="Basic and acidic residues" evidence="1">
    <location>
        <begin position="197"/>
        <end position="207"/>
    </location>
</feature>
<dbReference type="EMBL" id="HBUF01680797">
    <property type="protein sequence ID" value="CAG6792297.1"/>
    <property type="molecule type" value="Transcribed_RNA"/>
</dbReference>
<dbReference type="AlphaFoldDB" id="A0A8D8Y7P5"/>
<name>A0A8D8Y7P5_9HEMI</name>
<feature type="region of interest" description="Disordered" evidence="1">
    <location>
        <begin position="18"/>
        <end position="41"/>
    </location>
</feature>
<dbReference type="EMBL" id="HBUF01361779">
    <property type="protein sequence ID" value="CAG6721190.1"/>
    <property type="molecule type" value="Transcribed_RNA"/>
</dbReference>
<proteinExistence type="predicted"/>
<sequence>MYYSQASQQVAYVRQPVNPNTPQQYFMNHPHQEQTPLPPQPNLWQTKSYSHQDVSRSYQTYQPEPRPAYVQYPNQVPFPQPVDSTALLEDRADSYLAKLLRLTRSQNLGTPDYSFSMDASKMFVATVRIAHPHSDIVVRGKPCAKKSDSVEICARRAYNELKQIYPSAHASNTVTVALSSEELQQKAMSAQAQTTEIEAKPGGEKEKKKAPRIAAKFNVPLKPKY</sequence>
<reference evidence="2" key="1">
    <citation type="submission" date="2021-05" db="EMBL/GenBank/DDBJ databases">
        <authorList>
            <person name="Alioto T."/>
            <person name="Alioto T."/>
            <person name="Gomez Garrido J."/>
        </authorList>
    </citation>
    <scope>NUCLEOTIDE SEQUENCE</scope>
</reference>
<dbReference type="EMBL" id="HBUF01680799">
    <property type="protein sequence ID" value="CAG6792301.1"/>
    <property type="molecule type" value="Transcribed_RNA"/>
</dbReference>
<accession>A0A8D8Y7P5</accession>
<protein>
    <submittedName>
        <fullName evidence="2">Uncharacterized protein</fullName>
    </submittedName>
</protein>
<dbReference type="EMBL" id="HBUF01680798">
    <property type="protein sequence ID" value="CAG6792299.1"/>
    <property type="molecule type" value="Transcribed_RNA"/>
</dbReference>